<dbReference type="AlphaFoldDB" id="A0AAV7YU36"/>
<name>A0AAV7YU36_9EUKA</name>
<dbReference type="Proteomes" id="UP001146793">
    <property type="component" value="Unassembled WGS sequence"/>
</dbReference>
<evidence type="ECO:0000313" key="3">
    <source>
        <dbReference type="Proteomes" id="UP001146793"/>
    </source>
</evidence>
<reference evidence="2" key="1">
    <citation type="submission" date="2022-08" db="EMBL/GenBank/DDBJ databases">
        <title>Novel sulphate-reducing endosymbionts in the free-living metamonad Anaeramoeba.</title>
        <authorList>
            <person name="Jerlstrom-Hultqvist J."/>
            <person name="Cepicka I."/>
            <person name="Gallot-Lavallee L."/>
            <person name="Salas-Leiva D."/>
            <person name="Curtis B.A."/>
            <person name="Zahonova K."/>
            <person name="Pipaliya S."/>
            <person name="Dacks J."/>
            <person name="Roger A.J."/>
        </authorList>
    </citation>
    <scope>NUCLEOTIDE SEQUENCE</scope>
    <source>
        <strain evidence="2">Busselton2</strain>
    </source>
</reference>
<feature type="transmembrane region" description="Helical" evidence="1">
    <location>
        <begin position="147"/>
        <end position="172"/>
    </location>
</feature>
<dbReference type="EMBL" id="JANTQA010000048">
    <property type="protein sequence ID" value="KAJ3431208.1"/>
    <property type="molecule type" value="Genomic_DNA"/>
</dbReference>
<sequence>MFWTIGGIIRLFFLVSATYVPIMIITYAGSLKYHDESCKYQLSTWSWLMSIFMMAGYVLFFISFLVILKSLLSKNSKLKKNRIDGRFYEKPTMVSEQTPRFARFLIKLLMYFVLFIFVFFIYGNIIFFSDKNCKDAAPNLYEIHKTIILYLWGSVGIFSILQWVLLCSYGVFFSKN</sequence>
<comment type="caution">
    <text evidence="2">The sequence shown here is derived from an EMBL/GenBank/DDBJ whole genome shotgun (WGS) entry which is preliminary data.</text>
</comment>
<evidence type="ECO:0000313" key="2">
    <source>
        <dbReference type="EMBL" id="KAJ3431208.1"/>
    </source>
</evidence>
<organism evidence="2 3">
    <name type="scientific">Anaeramoeba flamelloides</name>
    <dbReference type="NCBI Taxonomy" id="1746091"/>
    <lineage>
        <taxon>Eukaryota</taxon>
        <taxon>Metamonada</taxon>
        <taxon>Anaeramoebidae</taxon>
        <taxon>Anaeramoeba</taxon>
    </lineage>
</organism>
<protein>
    <submittedName>
        <fullName evidence="2">C3h4 type zinc finger protein</fullName>
    </submittedName>
</protein>
<feature type="transmembrane region" description="Helical" evidence="1">
    <location>
        <begin position="108"/>
        <end position="127"/>
    </location>
</feature>
<feature type="transmembrane region" description="Helical" evidence="1">
    <location>
        <begin position="47"/>
        <end position="72"/>
    </location>
</feature>
<keyword evidence="1" id="KW-0812">Transmembrane</keyword>
<feature type="transmembrane region" description="Helical" evidence="1">
    <location>
        <begin position="7"/>
        <end position="27"/>
    </location>
</feature>
<evidence type="ECO:0000256" key="1">
    <source>
        <dbReference type="SAM" id="Phobius"/>
    </source>
</evidence>
<proteinExistence type="predicted"/>
<accession>A0AAV7YU36</accession>
<gene>
    <name evidence="2" type="ORF">M0812_02884</name>
</gene>
<keyword evidence="1" id="KW-0472">Membrane</keyword>
<keyword evidence="1" id="KW-1133">Transmembrane helix</keyword>